<keyword evidence="6 8" id="KW-0472">Membrane</keyword>
<dbReference type="SUPFAM" id="SSF69593">
    <property type="entry name" value="Glycerol-3-phosphate (1)-acyltransferase"/>
    <property type="match status" value="1"/>
</dbReference>
<dbReference type="PANTHER" id="PTHR23063">
    <property type="entry name" value="PHOSPHOLIPID ACYLTRANSFERASE"/>
    <property type="match status" value="1"/>
</dbReference>
<dbReference type="RefSeq" id="WP_220228614.1">
    <property type="nucleotide sequence ID" value="NZ_JAICBX010000002.1"/>
</dbReference>
<protein>
    <submittedName>
        <fullName evidence="10">1-acyl-sn-glycerol-3-phosphate acyltransferase</fullName>
    </submittedName>
</protein>
<proteinExistence type="predicted"/>
<dbReference type="EMBL" id="JAICBX010000002">
    <property type="protein sequence ID" value="MBW8637945.1"/>
    <property type="molecule type" value="Genomic_DNA"/>
</dbReference>
<dbReference type="AlphaFoldDB" id="A0AAE2ZNR5"/>
<dbReference type="Proteomes" id="UP001196509">
    <property type="component" value="Unassembled WGS sequence"/>
</dbReference>
<evidence type="ECO:0000256" key="5">
    <source>
        <dbReference type="ARBA" id="ARBA00023098"/>
    </source>
</evidence>
<keyword evidence="11" id="KW-1185">Reference proteome</keyword>
<dbReference type="PANTHER" id="PTHR23063:SF52">
    <property type="entry name" value="LYSOPHOSPHATIDYLCHOLINE ACYLTRANSFERASE"/>
    <property type="match status" value="1"/>
</dbReference>
<comment type="caution">
    <text evidence="10">The sequence shown here is derived from an EMBL/GenBank/DDBJ whole genome shotgun (WGS) entry which is preliminary data.</text>
</comment>
<evidence type="ECO:0000256" key="6">
    <source>
        <dbReference type="ARBA" id="ARBA00023136"/>
    </source>
</evidence>
<dbReference type="Pfam" id="PF01553">
    <property type="entry name" value="Acyltransferase"/>
    <property type="match status" value="1"/>
</dbReference>
<dbReference type="InterPro" id="IPR002123">
    <property type="entry name" value="Plipid/glycerol_acylTrfase"/>
</dbReference>
<dbReference type="CDD" id="cd07989">
    <property type="entry name" value="LPLAT_AGPAT-like"/>
    <property type="match status" value="1"/>
</dbReference>
<feature type="transmembrane region" description="Helical" evidence="8">
    <location>
        <begin position="7"/>
        <end position="28"/>
    </location>
</feature>
<keyword evidence="7 10" id="KW-0012">Acyltransferase</keyword>
<keyword evidence="2" id="KW-0808">Transferase</keyword>
<gene>
    <name evidence="10" type="ORF">K1W69_12175</name>
</gene>
<accession>A0AAE2ZNR5</accession>
<evidence type="ECO:0000313" key="10">
    <source>
        <dbReference type="EMBL" id="MBW8637945.1"/>
    </source>
</evidence>
<comment type="subcellular location">
    <subcellularLocation>
        <location evidence="1">Membrane</location>
    </subcellularLocation>
</comment>
<evidence type="ECO:0000256" key="7">
    <source>
        <dbReference type="ARBA" id="ARBA00023315"/>
    </source>
</evidence>
<sequence length="269" mass="30038">MIAWIRIVSGLALVVLVTIVLLPVQLIGNRFGWKLSWYLPRYWHRIARRVLGLKIIRHGQLEKRRPALLVANHSSWMDIIVLAAVADVVFIAKSEVKDWPVFGWLAVWQRTVFVERERRRDTGNQVSEVGRRLADGEIVVLFAEGTTSDGNRVLPFKSSLFGAAASALDASPEGRVAIQPVALAYTHANGLPLGRYGRPMAAWPGDVELPPHLLAILKEGSVDVHVCFGETVIFDSSANRKLVSRSAEQQVRRMLQKRLYGYEAGRESA</sequence>
<feature type="domain" description="Phospholipid/glycerol acyltransferase" evidence="9">
    <location>
        <begin position="67"/>
        <end position="186"/>
    </location>
</feature>
<reference evidence="10" key="1">
    <citation type="submission" date="2021-08" db="EMBL/GenBank/DDBJ databases">
        <title>Hoeflea bacterium WL0058 sp. nov., isolated from the sediment.</title>
        <authorList>
            <person name="Wang L."/>
            <person name="Zhang D."/>
        </authorList>
    </citation>
    <scope>NUCLEOTIDE SEQUENCE</scope>
    <source>
        <strain evidence="10">WL0058</strain>
    </source>
</reference>
<evidence type="ECO:0000256" key="2">
    <source>
        <dbReference type="ARBA" id="ARBA00022679"/>
    </source>
</evidence>
<evidence type="ECO:0000256" key="1">
    <source>
        <dbReference type="ARBA" id="ARBA00004370"/>
    </source>
</evidence>
<keyword evidence="5" id="KW-0443">Lipid metabolism</keyword>
<evidence type="ECO:0000313" key="11">
    <source>
        <dbReference type="Proteomes" id="UP001196509"/>
    </source>
</evidence>
<name>A0AAE2ZNR5_9HYPH</name>
<evidence type="ECO:0000259" key="9">
    <source>
        <dbReference type="SMART" id="SM00563"/>
    </source>
</evidence>
<keyword evidence="3 8" id="KW-0812">Transmembrane</keyword>
<dbReference type="GO" id="GO:0016746">
    <property type="term" value="F:acyltransferase activity"/>
    <property type="evidence" value="ECO:0007669"/>
    <property type="project" value="UniProtKB-KW"/>
</dbReference>
<evidence type="ECO:0000256" key="8">
    <source>
        <dbReference type="SAM" id="Phobius"/>
    </source>
</evidence>
<dbReference type="GO" id="GO:0006629">
    <property type="term" value="P:lipid metabolic process"/>
    <property type="evidence" value="ECO:0007669"/>
    <property type="project" value="UniProtKB-KW"/>
</dbReference>
<dbReference type="SMART" id="SM00563">
    <property type="entry name" value="PlsC"/>
    <property type="match status" value="1"/>
</dbReference>
<evidence type="ECO:0000256" key="3">
    <source>
        <dbReference type="ARBA" id="ARBA00022692"/>
    </source>
</evidence>
<keyword evidence="4 8" id="KW-1133">Transmembrane helix</keyword>
<dbReference type="GO" id="GO:0016020">
    <property type="term" value="C:membrane"/>
    <property type="evidence" value="ECO:0007669"/>
    <property type="project" value="UniProtKB-SubCell"/>
</dbReference>
<organism evidence="10 11">
    <name type="scientific">Flavimaribacter sediminis</name>
    <dbReference type="NCBI Taxonomy" id="2865987"/>
    <lineage>
        <taxon>Bacteria</taxon>
        <taxon>Pseudomonadati</taxon>
        <taxon>Pseudomonadota</taxon>
        <taxon>Alphaproteobacteria</taxon>
        <taxon>Hyphomicrobiales</taxon>
        <taxon>Rhizobiaceae</taxon>
        <taxon>Flavimaribacter</taxon>
    </lineage>
</organism>
<evidence type="ECO:0000256" key="4">
    <source>
        <dbReference type="ARBA" id="ARBA00022989"/>
    </source>
</evidence>